<keyword evidence="7" id="KW-0997">Cell inner membrane</keyword>
<gene>
    <name evidence="17" type="ordered locus">W5S_0943</name>
</gene>
<evidence type="ECO:0000256" key="13">
    <source>
        <dbReference type="ARBA" id="ARBA00023136"/>
    </source>
</evidence>
<comment type="similarity">
    <text evidence="4">Belongs to the binding-protein-dependent transport system permease family. HisMQ subfamily.</text>
</comment>
<dbReference type="InterPro" id="IPR010065">
    <property type="entry name" value="AA_ABC_transptr_permease_3TM"/>
</dbReference>
<evidence type="ECO:0000256" key="10">
    <source>
        <dbReference type="ARBA" id="ARBA00022840"/>
    </source>
</evidence>
<dbReference type="PANTHER" id="PTHR43166:SF4">
    <property type="entry name" value="PHOSPHONATES IMPORT ATP-BINDING PROTEIN PHNC"/>
    <property type="match status" value="1"/>
</dbReference>
<dbReference type="PANTHER" id="PTHR43166">
    <property type="entry name" value="AMINO ACID IMPORT ATP-BINDING PROTEIN"/>
    <property type="match status" value="1"/>
</dbReference>
<dbReference type="Proteomes" id="UP000008044">
    <property type="component" value="Chromosome"/>
</dbReference>
<sequence length="487" mass="53327">MTIIDAIFPAGSAFAVLLPWLPLILKGFGLNLLISVLSMAIGMLAGTLLGAAQMANLAIIRLPARILTLFFRNSPWLVIMFYVMFLLPFEIKIAGTWFSFPDWVKAVVALAIPVSGYTSEIVRGGLKSIPTTQWEAAAALAFGTVRTTLTIILPQAIRQMVPPTMNLYCSVVMATSLANVVGVQEVMTITQTILTTETRPGLILPAYSITLILFFVFCFSDLVIFTPFRTDVAIWNPLMTDTHTLPAQVILTDVHKSFGKTNVLSGISLSVARSEIVCIIGPSGSGKSTLLRCINALAPINAGSITVGGIEVNDPKLDALALRRKVGMVFQSYNLFPHRTVLENIMMAPMQVLKQPARDVEARARELLAKVHLEAKANAYPGELSGGQQQRVAIARALCMNPEVMMFDEVTAALDPEMVKEVLTTIQDVARDGMTCILVTHEMRFAREVADRIYFTDKGKIVESNTPQAFFDHPQDPRTQAFLDKVL</sequence>
<dbReference type="PROSITE" id="PS50893">
    <property type="entry name" value="ABC_TRANSPORTER_2"/>
    <property type="match status" value="1"/>
</dbReference>
<keyword evidence="6" id="KW-1003">Cell membrane</keyword>
<dbReference type="Pfam" id="PF00005">
    <property type="entry name" value="ABC_tran"/>
    <property type="match status" value="1"/>
</dbReference>
<dbReference type="PROSITE" id="PS00211">
    <property type="entry name" value="ABC_TRANSPORTER_1"/>
    <property type="match status" value="1"/>
</dbReference>
<keyword evidence="13 14" id="KW-0472">Membrane</keyword>
<organism evidence="17 18">
    <name type="scientific">Pectobacterium parmentieri</name>
    <dbReference type="NCBI Taxonomy" id="1905730"/>
    <lineage>
        <taxon>Bacteria</taxon>
        <taxon>Pseudomonadati</taxon>
        <taxon>Pseudomonadota</taxon>
        <taxon>Gammaproteobacteria</taxon>
        <taxon>Enterobacterales</taxon>
        <taxon>Pectobacteriaceae</taxon>
        <taxon>Pectobacterium</taxon>
    </lineage>
</organism>
<evidence type="ECO:0000256" key="9">
    <source>
        <dbReference type="ARBA" id="ARBA00022741"/>
    </source>
</evidence>
<dbReference type="GO" id="GO:0005524">
    <property type="term" value="F:ATP binding"/>
    <property type="evidence" value="ECO:0007669"/>
    <property type="project" value="UniProtKB-KW"/>
</dbReference>
<dbReference type="InterPro" id="IPR003593">
    <property type="entry name" value="AAA+_ATPase"/>
</dbReference>
<keyword evidence="11" id="KW-0029">Amino-acid transport</keyword>
<dbReference type="eggNOG" id="COG1126">
    <property type="taxonomic scope" value="Bacteria"/>
</dbReference>
<feature type="domain" description="ABC transporter" evidence="15">
    <location>
        <begin position="249"/>
        <end position="483"/>
    </location>
</feature>
<evidence type="ECO:0000259" key="15">
    <source>
        <dbReference type="PROSITE" id="PS50893"/>
    </source>
</evidence>
<dbReference type="Gene3D" id="3.40.50.300">
    <property type="entry name" value="P-loop containing nucleotide triphosphate hydrolases"/>
    <property type="match status" value="1"/>
</dbReference>
<evidence type="ECO:0000313" key="18">
    <source>
        <dbReference type="Proteomes" id="UP000008044"/>
    </source>
</evidence>
<keyword evidence="8 14" id="KW-0812">Transmembrane</keyword>
<dbReference type="CDD" id="cd03262">
    <property type="entry name" value="ABC_HisP_GlnQ"/>
    <property type="match status" value="1"/>
</dbReference>
<comment type="similarity">
    <text evidence="3">Belongs to the ABC transporter superfamily.</text>
</comment>
<evidence type="ECO:0000256" key="8">
    <source>
        <dbReference type="ARBA" id="ARBA00022692"/>
    </source>
</evidence>
<dbReference type="eggNOG" id="COG0765">
    <property type="taxonomic scope" value="Bacteria"/>
</dbReference>
<evidence type="ECO:0000256" key="2">
    <source>
        <dbReference type="ARBA" id="ARBA00004429"/>
    </source>
</evidence>
<dbReference type="PROSITE" id="PS50928">
    <property type="entry name" value="ABC_TM1"/>
    <property type="match status" value="1"/>
</dbReference>
<dbReference type="CDD" id="cd06261">
    <property type="entry name" value="TM_PBP2"/>
    <property type="match status" value="1"/>
</dbReference>
<feature type="transmembrane region" description="Helical" evidence="14">
    <location>
        <begin position="6"/>
        <end position="25"/>
    </location>
</feature>
<evidence type="ECO:0000259" key="16">
    <source>
        <dbReference type="PROSITE" id="PS50928"/>
    </source>
</evidence>
<feature type="transmembrane region" description="Helical" evidence="14">
    <location>
        <begin position="32"/>
        <end position="54"/>
    </location>
</feature>
<evidence type="ECO:0000256" key="4">
    <source>
        <dbReference type="ARBA" id="ARBA00010072"/>
    </source>
</evidence>
<dbReference type="EMBL" id="CP003415">
    <property type="protein sequence ID" value="AFI89061.1"/>
    <property type="molecule type" value="Genomic_DNA"/>
</dbReference>
<evidence type="ECO:0000256" key="11">
    <source>
        <dbReference type="ARBA" id="ARBA00022970"/>
    </source>
</evidence>
<dbReference type="SUPFAM" id="SSF52540">
    <property type="entry name" value="P-loop containing nucleoside triphosphate hydrolases"/>
    <property type="match status" value="1"/>
</dbReference>
<dbReference type="InterPro" id="IPR017871">
    <property type="entry name" value="ABC_transporter-like_CS"/>
</dbReference>
<evidence type="ECO:0000256" key="14">
    <source>
        <dbReference type="RuleBase" id="RU363032"/>
    </source>
</evidence>
<dbReference type="STRING" id="1905730.W5S_0943"/>
<dbReference type="SUPFAM" id="SSF161098">
    <property type="entry name" value="MetI-like"/>
    <property type="match status" value="1"/>
</dbReference>
<evidence type="ECO:0000256" key="12">
    <source>
        <dbReference type="ARBA" id="ARBA00022989"/>
    </source>
</evidence>
<dbReference type="GO" id="GO:0016887">
    <property type="term" value="F:ATP hydrolysis activity"/>
    <property type="evidence" value="ECO:0007669"/>
    <property type="project" value="InterPro"/>
</dbReference>
<dbReference type="HOGENOM" id="CLU_023087_2_1_6"/>
<dbReference type="InterPro" id="IPR050086">
    <property type="entry name" value="MetN_ABC_transporter-like"/>
</dbReference>
<dbReference type="FunFam" id="3.40.50.300:FF:000020">
    <property type="entry name" value="Amino acid ABC transporter ATP-binding component"/>
    <property type="match status" value="1"/>
</dbReference>
<keyword evidence="9" id="KW-0547">Nucleotide-binding</keyword>
<dbReference type="InterPro" id="IPR027417">
    <property type="entry name" value="P-loop_NTPase"/>
</dbReference>
<reference evidence="17 18" key="1">
    <citation type="journal article" date="2012" name="J. Bacteriol.">
        <title>Genome sequence of Pectobacterium sp. strain SCC3193.</title>
        <authorList>
            <person name="Koskinen J.P."/>
            <person name="Laine P."/>
            <person name="Niemi O."/>
            <person name="Nykyri J."/>
            <person name="Harjunpaa H."/>
            <person name="Auvinen P."/>
            <person name="Paulin L."/>
            <person name="Pirhonen M."/>
            <person name="Palva T."/>
            <person name="Holm L."/>
        </authorList>
    </citation>
    <scope>NUCLEOTIDE SEQUENCE [LARGE SCALE GENOMIC DNA]</scope>
    <source>
        <strain evidence="17 18">SCC3193</strain>
    </source>
</reference>
<dbReference type="NCBIfam" id="TIGR01726">
    <property type="entry name" value="HEQRo_perm_3TM"/>
    <property type="match status" value="1"/>
</dbReference>
<feature type="domain" description="ABC transmembrane type-1" evidence="16">
    <location>
        <begin position="28"/>
        <end position="225"/>
    </location>
</feature>
<comment type="subcellular location">
    <subcellularLocation>
        <location evidence="2">Cell inner membrane</location>
        <topology evidence="2">Multi-pass membrane protein</topology>
    </subcellularLocation>
    <subcellularLocation>
        <location evidence="1">Cell inner membrane</location>
        <topology evidence="1">Peripheral membrane protein</topology>
    </subcellularLocation>
    <subcellularLocation>
        <location evidence="14">Cell membrane</location>
        <topology evidence="14">Multi-pass membrane protein</topology>
    </subcellularLocation>
</comment>
<keyword evidence="12 14" id="KW-1133">Transmembrane helix</keyword>
<dbReference type="Gene3D" id="1.10.3720.10">
    <property type="entry name" value="MetI-like"/>
    <property type="match status" value="1"/>
</dbReference>
<name>A0A0H3HYZ6_PECPM</name>
<protein>
    <submittedName>
        <fullName evidence="17">Amino acid transporter (ABC superfamily, atp_bind and membrane)</fullName>
    </submittedName>
</protein>
<evidence type="ECO:0000256" key="5">
    <source>
        <dbReference type="ARBA" id="ARBA00022448"/>
    </source>
</evidence>
<dbReference type="GO" id="GO:0043190">
    <property type="term" value="C:ATP-binding cassette (ABC) transporter complex"/>
    <property type="evidence" value="ECO:0007669"/>
    <property type="project" value="InterPro"/>
</dbReference>
<evidence type="ECO:0000256" key="1">
    <source>
        <dbReference type="ARBA" id="ARBA00004417"/>
    </source>
</evidence>
<evidence type="ECO:0000256" key="7">
    <source>
        <dbReference type="ARBA" id="ARBA00022519"/>
    </source>
</evidence>
<dbReference type="InterPro" id="IPR000515">
    <property type="entry name" value="MetI-like"/>
</dbReference>
<feature type="transmembrane region" description="Helical" evidence="14">
    <location>
        <begin position="74"/>
        <end position="91"/>
    </location>
</feature>
<accession>A0A0H3HYZ6</accession>
<feature type="transmembrane region" description="Helical" evidence="14">
    <location>
        <begin position="202"/>
        <end position="225"/>
    </location>
</feature>
<evidence type="ECO:0000256" key="3">
    <source>
        <dbReference type="ARBA" id="ARBA00005417"/>
    </source>
</evidence>
<keyword evidence="5 14" id="KW-0813">Transport</keyword>
<dbReference type="InterPro" id="IPR003439">
    <property type="entry name" value="ABC_transporter-like_ATP-bd"/>
</dbReference>
<dbReference type="SMART" id="SM00382">
    <property type="entry name" value="AAA"/>
    <property type="match status" value="1"/>
</dbReference>
<dbReference type="GO" id="GO:0006865">
    <property type="term" value="P:amino acid transport"/>
    <property type="evidence" value="ECO:0007669"/>
    <property type="project" value="UniProtKB-KW"/>
</dbReference>
<keyword evidence="10" id="KW-0067">ATP-binding</keyword>
<dbReference type="Pfam" id="PF00528">
    <property type="entry name" value="BPD_transp_1"/>
    <property type="match status" value="1"/>
</dbReference>
<dbReference type="PATRIC" id="fig|1166016.3.peg.957"/>
<feature type="transmembrane region" description="Helical" evidence="14">
    <location>
        <begin position="165"/>
        <end position="182"/>
    </location>
</feature>
<dbReference type="AlphaFoldDB" id="A0A0H3HYZ6"/>
<evidence type="ECO:0000256" key="6">
    <source>
        <dbReference type="ARBA" id="ARBA00022475"/>
    </source>
</evidence>
<proteinExistence type="inferred from homology"/>
<dbReference type="GO" id="GO:0022857">
    <property type="term" value="F:transmembrane transporter activity"/>
    <property type="evidence" value="ECO:0007669"/>
    <property type="project" value="InterPro"/>
</dbReference>
<dbReference type="InterPro" id="IPR035906">
    <property type="entry name" value="MetI-like_sf"/>
</dbReference>
<dbReference type="KEGG" id="pec:W5S_0943"/>
<evidence type="ECO:0000313" key="17">
    <source>
        <dbReference type="EMBL" id="AFI89061.1"/>
    </source>
</evidence>